<dbReference type="PANTHER" id="PTHR11200">
    <property type="entry name" value="INOSITOL 5-PHOSPHATASE"/>
    <property type="match status" value="1"/>
</dbReference>
<dbReference type="GO" id="GO:0004439">
    <property type="term" value="F:phosphatidylinositol-4,5-bisphosphate 5-phosphatase activity"/>
    <property type="evidence" value="ECO:0007669"/>
    <property type="project" value="TreeGrafter"/>
</dbReference>
<dbReference type="InterPro" id="IPR036691">
    <property type="entry name" value="Endo/exonu/phosph_ase_sf"/>
</dbReference>
<dbReference type="SUPFAM" id="SSF56219">
    <property type="entry name" value="DNase I-like"/>
    <property type="match status" value="1"/>
</dbReference>
<keyword evidence="3" id="KW-1185">Reference proteome</keyword>
<comment type="caution">
    <text evidence="2">The sequence shown here is derived from an EMBL/GenBank/DDBJ whole genome shotgun (WGS) entry which is preliminary data.</text>
</comment>
<gene>
    <name evidence="2" type="ORF">TRFO_05810</name>
</gene>
<organism evidence="2 3">
    <name type="scientific">Tritrichomonas foetus</name>
    <dbReference type="NCBI Taxonomy" id="1144522"/>
    <lineage>
        <taxon>Eukaryota</taxon>
        <taxon>Metamonada</taxon>
        <taxon>Parabasalia</taxon>
        <taxon>Tritrichomonadida</taxon>
        <taxon>Tritrichomonadidae</taxon>
        <taxon>Tritrichomonas</taxon>
    </lineage>
</organism>
<dbReference type="GO" id="GO:0004519">
    <property type="term" value="F:endonuclease activity"/>
    <property type="evidence" value="ECO:0007669"/>
    <property type="project" value="UniProtKB-KW"/>
</dbReference>
<evidence type="ECO:0000259" key="1">
    <source>
        <dbReference type="SMART" id="SM00128"/>
    </source>
</evidence>
<dbReference type="VEuPathDB" id="TrichDB:TRFO_05810"/>
<keyword evidence="2" id="KW-0378">Hydrolase</keyword>
<evidence type="ECO:0000313" key="2">
    <source>
        <dbReference type="EMBL" id="OHT05680.1"/>
    </source>
</evidence>
<dbReference type="OrthoDB" id="405996at2759"/>
<dbReference type="RefSeq" id="XP_068358816.1">
    <property type="nucleotide sequence ID" value="XM_068492721.1"/>
</dbReference>
<dbReference type="Proteomes" id="UP000179807">
    <property type="component" value="Unassembled WGS sequence"/>
</dbReference>
<name>A0A1J4K4B6_9EUKA</name>
<keyword evidence="2" id="KW-0255">Endonuclease</keyword>
<sequence>MENFLQKECGKWLEYEAALNTIDNKIFVGISLQNNSLAKAYLYFRKNNTYLACFPINCFLKCEINELSIVLDFFTYSDESIDVICKDDHICRVICSQIAICTHISKLNTEIFQAENRNFLTKFSQRKYRITNQPISLPFFPLEATGEARKTWIARTDEINKPYYTKLATLPMLIYTWNIAQHPPEEDTFESAKHIFQTEAMFIAFVLQEIDFSAKAVILGISQQRVNWNETIDKAAEGTNYETVLEDSLGGIFVKYMVKKNMPFKVKTLTNKLIRLGANGLAANKSAIITEFDIGGTAFCFIGCHLTPHNPNYEQRNLQMIELLENIDSLEREADYAIIYGDLNYRVDIPYEETVDKCQQNEIEPLLESDQLLRFLHDEPRYKDFHEEKITFLPTYKFDDKCNIYDTSKKHRIPSWTDRIIFRVGKRNQVVGPSDTLIFETDVLRHINLPLQFSGPSYFSIDDPPLNYPRQPVYMHYKSYPDILFSDHRPVEILAKFPIPVVDQNRLKAFKIIQNKRFDEIVGLKIPRCKAEPTSFETEGESEIKLINVSCSTAKWKIGFVPPNVTVVPESGEVPPEKEMMIKLKCTPEAEKQFVTLNLEGGSPVTFEFWKKKEE</sequence>
<dbReference type="GeneID" id="94827425"/>
<dbReference type="SMART" id="SM00128">
    <property type="entry name" value="IPPc"/>
    <property type="match status" value="1"/>
</dbReference>
<dbReference type="InterPro" id="IPR046985">
    <property type="entry name" value="IP5"/>
</dbReference>
<protein>
    <submittedName>
        <fullName evidence="2">Endonuclease/Exonuclease/phosphatase family protein</fullName>
    </submittedName>
</protein>
<dbReference type="GO" id="GO:0046856">
    <property type="term" value="P:phosphatidylinositol dephosphorylation"/>
    <property type="evidence" value="ECO:0007669"/>
    <property type="project" value="InterPro"/>
</dbReference>
<feature type="domain" description="Inositol polyphosphate-related phosphatase" evidence="1">
    <location>
        <begin position="168"/>
        <end position="503"/>
    </location>
</feature>
<dbReference type="InterPro" id="IPR000300">
    <property type="entry name" value="IPPc"/>
</dbReference>
<proteinExistence type="predicted"/>
<dbReference type="EMBL" id="MLAK01000749">
    <property type="protein sequence ID" value="OHT05680.1"/>
    <property type="molecule type" value="Genomic_DNA"/>
</dbReference>
<evidence type="ECO:0000313" key="3">
    <source>
        <dbReference type="Proteomes" id="UP000179807"/>
    </source>
</evidence>
<accession>A0A1J4K4B6</accession>
<keyword evidence="2" id="KW-0540">Nuclease</keyword>
<dbReference type="Pfam" id="PF22669">
    <property type="entry name" value="Exo_endo_phos2"/>
    <property type="match status" value="1"/>
</dbReference>
<dbReference type="Gene3D" id="3.60.10.10">
    <property type="entry name" value="Endonuclease/exonuclease/phosphatase"/>
    <property type="match status" value="1"/>
</dbReference>
<dbReference type="AlphaFoldDB" id="A0A1J4K4B6"/>
<reference evidence="2" key="1">
    <citation type="submission" date="2016-10" db="EMBL/GenBank/DDBJ databases">
        <authorList>
            <person name="Benchimol M."/>
            <person name="Almeida L.G."/>
            <person name="Vasconcelos A.T."/>
            <person name="Perreira-Neves A."/>
            <person name="Rosa I.A."/>
            <person name="Tasca T."/>
            <person name="Bogo M.R."/>
            <person name="de Souza W."/>
        </authorList>
    </citation>
    <scope>NUCLEOTIDE SEQUENCE [LARGE SCALE GENOMIC DNA]</scope>
    <source>
        <strain evidence="2">K</strain>
    </source>
</reference>
<dbReference type="GO" id="GO:0004527">
    <property type="term" value="F:exonuclease activity"/>
    <property type="evidence" value="ECO:0007669"/>
    <property type="project" value="UniProtKB-KW"/>
</dbReference>
<dbReference type="PANTHER" id="PTHR11200:SF300">
    <property type="entry name" value="TYPE II INOSITOL 1,4,5-TRISPHOSPHATE 5-PHOSPHATASE"/>
    <property type="match status" value="1"/>
</dbReference>